<dbReference type="RefSeq" id="WP_045076171.1">
    <property type="nucleotide sequence ID" value="NZ_CP011005.1"/>
</dbReference>
<dbReference type="Pfam" id="PF11199">
    <property type="entry name" value="DUF2891"/>
    <property type="match status" value="1"/>
</dbReference>
<evidence type="ECO:0000313" key="1">
    <source>
        <dbReference type="EMBL" id="AJT42337.1"/>
    </source>
</evidence>
<gene>
    <name evidence="1" type="ORF">UM93_14070</name>
</gene>
<dbReference type="AlphaFoldDB" id="A0A0D4C0X0"/>
<dbReference type="Proteomes" id="UP000061839">
    <property type="component" value="Chromosome"/>
</dbReference>
<name>A0A0D4C0X0_9MICC</name>
<dbReference type="EMBL" id="CP011005">
    <property type="protein sequence ID" value="AJT42337.1"/>
    <property type="molecule type" value="Genomic_DNA"/>
</dbReference>
<keyword evidence="2" id="KW-1185">Reference proteome</keyword>
<dbReference type="KEGG" id="ari:UM93_14070"/>
<evidence type="ECO:0008006" key="3">
    <source>
        <dbReference type="Google" id="ProtNLM"/>
    </source>
</evidence>
<organism evidence="1 2">
    <name type="scientific">Psychromicrobium lacuslunae</name>
    <dbReference type="NCBI Taxonomy" id="1618207"/>
    <lineage>
        <taxon>Bacteria</taxon>
        <taxon>Bacillati</taxon>
        <taxon>Actinomycetota</taxon>
        <taxon>Actinomycetes</taxon>
        <taxon>Micrococcales</taxon>
        <taxon>Micrococcaceae</taxon>
        <taxon>Psychromicrobium</taxon>
    </lineage>
</organism>
<proteinExistence type="predicted"/>
<protein>
    <recommendedName>
        <fullName evidence="3">DUF2891 domain-containing protein</fullName>
    </recommendedName>
</protein>
<dbReference type="STRING" id="1618207.UM93_14070"/>
<sequence>MNIPASHELAPVYAAIVLENLSQSHPYHLVHMLRSTADLRSPAELYPAFHTSYDWHSCVHMHWLGVELLRSGLESAPLRARLNENLTESKLEVEAAYLRANSIFERPYGWAWAARLAASSEAFGRQGDADAQRWSSALAPLTEAVFGNATRWAAAINHPVRHGVHSNTAFGLSLLLTAAEQLGRTEDASMLKQAALRLFAADQNWAGRWELSGQDFLSAGLAEADLLSRVLPETEFASWFAAFLPEPADVVQPAVVTDKTDAQMVHLDGLNLSRAGALFRISTALQDAGLRESAETLLAAGLSAVETDEFVSSHWLASFAWDALLSR</sequence>
<dbReference type="InterPro" id="IPR021365">
    <property type="entry name" value="DUF2891"/>
</dbReference>
<reference evidence="1 2" key="1">
    <citation type="journal article" date="2015" name="Genome Announc.">
        <title>Complete Genome Sequencing of Protease-Producing Novel Arthrobacter sp. Strain IHBB 11108 Using PacBio Single-Molecule Real-Time Sequencing Technology.</title>
        <authorList>
            <person name="Kiran S."/>
            <person name="Swarnkar M.K."/>
            <person name="Pal M."/>
            <person name="Thakur R."/>
            <person name="Tewari R."/>
            <person name="Singh A.K."/>
            <person name="Gulati A."/>
        </authorList>
    </citation>
    <scope>NUCLEOTIDE SEQUENCE [LARGE SCALE GENOMIC DNA]</scope>
    <source>
        <strain evidence="1 2">IHBB 11108</strain>
    </source>
</reference>
<dbReference type="PATRIC" id="fig|1618207.4.peg.2857"/>
<dbReference type="OrthoDB" id="9779797at2"/>
<dbReference type="HOGENOM" id="CLU_042917_0_0_11"/>
<evidence type="ECO:0000313" key="2">
    <source>
        <dbReference type="Proteomes" id="UP000061839"/>
    </source>
</evidence>
<accession>A0A0D4C0X0</accession>